<evidence type="ECO:0000313" key="1">
    <source>
        <dbReference type="EMBL" id="DAF45995.1"/>
    </source>
</evidence>
<organism evidence="1">
    <name type="scientific">Myoviridae sp. cthAo37</name>
    <dbReference type="NCBI Taxonomy" id="2827701"/>
    <lineage>
        <taxon>Viruses</taxon>
        <taxon>Duplodnaviria</taxon>
        <taxon>Heunggongvirae</taxon>
        <taxon>Uroviricota</taxon>
        <taxon>Caudoviricetes</taxon>
    </lineage>
</organism>
<dbReference type="EMBL" id="BK032529">
    <property type="protein sequence ID" value="DAF45995.1"/>
    <property type="molecule type" value="Genomic_DNA"/>
</dbReference>
<reference evidence="1" key="1">
    <citation type="journal article" date="2021" name="Proc. Natl. Acad. Sci. U.S.A.">
        <title>A Catalog of Tens of Thousands of Viruses from Human Metagenomes Reveals Hidden Associations with Chronic Diseases.</title>
        <authorList>
            <person name="Tisza M.J."/>
            <person name="Buck C.B."/>
        </authorList>
    </citation>
    <scope>NUCLEOTIDE SEQUENCE</scope>
    <source>
        <strain evidence="1">CthAo37</strain>
    </source>
</reference>
<sequence>MAEREWNPKIGDKVYCVCEYYTSDYTMRYKGLEGFRNYGLEVVESIVKSPYKWKSGGLGCVSVCLHREVGDNANNLFYWKKSDLGSRLFATREEAAAVADARAHSMDLGLWGKKYENRPMYKNWLHWNDEEKKAQKKQETQKITQKQVQKPKRNRVYKRKNELPEELYTRWRDGKITAVDAAKEIGVSCTTFEKYAQEILKARGETHTYASNKKGLPEGFDEAYEEWKAGKINEAEAGKKCKMNHARFRREAIKRLEESGESKQRKDGYGTHFPDNFREVCDLVLAGKITAAVGAKRCSTPYTTFYSWIQREKAER</sequence>
<proteinExistence type="predicted"/>
<accession>A0A8S5S5B0</accession>
<protein>
    <submittedName>
        <fullName evidence="1">Uncharacterized protein</fullName>
    </submittedName>
</protein>
<name>A0A8S5S5B0_9CAUD</name>